<reference evidence="1" key="1">
    <citation type="journal article" date="2015" name="Nature">
        <title>Complex archaea that bridge the gap between prokaryotes and eukaryotes.</title>
        <authorList>
            <person name="Spang A."/>
            <person name="Saw J.H."/>
            <person name="Jorgensen S.L."/>
            <person name="Zaremba-Niedzwiedzka K."/>
            <person name="Martijn J."/>
            <person name="Lind A.E."/>
            <person name="van Eijk R."/>
            <person name="Schleper C."/>
            <person name="Guy L."/>
            <person name="Ettema T.J."/>
        </authorList>
    </citation>
    <scope>NUCLEOTIDE SEQUENCE</scope>
</reference>
<accession>A0A0F8W4V9</accession>
<evidence type="ECO:0000313" key="1">
    <source>
        <dbReference type="EMBL" id="KKK51613.1"/>
    </source>
</evidence>
<comment type="caution">
    <text evidence="1">The sequence shown here is derived from an EMBL/GenBank/DDBJ whole genome shotgun (WGS) entry which is preliminary data.</text>
</comment>
<dbReference type="AlphaFoldDB" id="A0A0F8W4V9"/>
<dbReference type="EMBL" id="LAZR01067423">
    <property type="protein sequence ID" value="KKK51613.1"/>
    <property type="molecule type" value="Genomic_DNA"/>
</dbReference>
<name>A0A0F8W4V9_9ZZZZ</name>
<protein>
    <submittedName>
        <fullName evidence="1">Uncharacterized protein</fullName>
    </submittedName>
</protein>
<proteinExistence type="predicted"/>
<gene>
    <name evidence="1" type="ORF">LCGC14_3113210</name>
</gene>
<organism evidence="1">
    <name type="scientific">marine sediment metagenome</name>
    <dbReference type="NCBI Taxonomy" id="412755"/>
    <lineage>
        <taxon>unclassified sequences</taxon>
        <taxon>metagenomes</taxon>
        <taxon>ecological metagenomes</taxon>
    </lineage>
</organism>
<sequence>MRSEEEIKLELDHLYQLTLLANEEWVKRRLAELPKQPETDEDEAVSIDIIGMDTHALAKSVDDMWASQDTKGHETWLLGKLIGRIEALRWILELTKDIGTD</sequence>